<dbReference type="EMBL" id="KV749208">
    <property type="protein sequence ID" value="OCL10608.1"/>
    <property type="molecule type" value="Genomic_DNA"/>
</dbReference>
<dbReference type="GO" id="GO:0005829">
    <property type="term" value="C:cytosol"/>
    <property type="evidence" value="ECO:0007669"/>
    <property type="project" value="UniProtKB-SubCell"/>
</dbReference>
<dbReference type="OrthoDB" id="284473at2759"/>
<gene>
    <name evidence="3" type="ORF">AOQ84DRAFT_374760</name>
</gene>
<feature type="domain" description="Cytosolic endo-beta-N-acetylglucosaminidase TIM barrel" evidence="2">
    <location>
        <begin position="107"/>
        <end position="419"/>
    </location>
</feature>
<organism evidence="3 4">
    <name type="scientific">Glonium stellatum</name>
    <dbReference type="NCBI Taxonomy" id="574774"/>
    <lineage>
        <taxon>Eukaryota</taxon>
        <taxon>Fungi</taxon>
        <taxon>Dikarya</taxon>
        <taxon>Ascomycota</taxon>
        <taxon>Pezizomycotina</taxon>
        <taxon>Dothideomycetes</taxon>
        <taxon>Pleosporomycetidae</taxon>
        <taxon>Gloniales</taxon>
        <taxon>Gloniaceae</taxon>
        <taxon>Glonium</taxon>
    </lineage>
</organism>
<dbReference type="InterPro" id="IPR032979">
    <property type="entry name" value="ENGase"/>
</dbReference>
<reference evidence="3 4" key="1">
    <citation type="journal article" date="2016" name="Nat. Commun.">
        <title>Ectomycorrhizal ecology is imprinted in the genome of the dominant symbiotic fungus Cenococcum geophilum.</title>
        <authorList>
            <consortium name="DOE Joint Genome Institute"/>
            <person name="Peter M."/>
            <person name="Kohler A."/>
            <person name="Ohm R.A."/>
            <person name="Kuo A."/>
            <person name="Krutzmann J."/>
            <person name="Morin E."/>
            <person name="Arend M."/>
            <person name="Barry K.W."/>
            <person name="Binder M."/>
            <person name="Choi C."/>
            <person name="Clum A."/>
            <person name="Copeland A."/>
            <person name="Grisel N."/>
            <person name="Haridas S."/>
            <person name="Kipfer T."/>
            <person name="LaButti K."/>
            <person name="Lindquist E."/>
            <person name="Lipzen A."/>
            <person name="Maire R."/>
            <person name="Meier B."/>
            <person name="Mihaltcheva S."/>
            <person name="Molinier V."/>
            <person name="Murat C."/>
            <person name="Poggeler S."/>
            <person name="Quandt C.A."/>
            <person name="Sperisen C."/>
            <person name="Tritt A."/>
            <person name="Tisserant E."/>
            <person name="Crous P.W."/>
            <person name="Henrissat B."/>
            <person name="Nehls U."/>
            <person name="Egli S."/>
            <person name="Spatafora J.W."/>
            <person name="Grigoriev I.V."/>
            <person name="Martin F.M."/>
        </authorList>
    </citation>
    <scope>NUCLEOTIDE SEQUENCE [LARGE SCALE GENOMIC DNA]</scope>
    <source>
        <strain evidence="3 4">CBS 207.34</strain>
    </source>
</reference>
<feature type="region of interest" description="Disordered" evidence="1">
    <location>
        <begin position="15"/>
        <end position="35"/>
    </location>
</feature>
<dbReference type="Gene3D" id="3.20.20.80">
    <property type="entry name" value="Glycosidases"/>
    <property type="match status" value="1"/>
</dbReference>
<name>A0A8E2JV42_9PEZI</name>
<dbReference type="InterPro" id="IPR005201">
    <property type="entry name" value="TIM_ENGase"/>
</dbReference>
<evidence type="ECO:0000313" key="4">
    <source>
        <dbReference type="Proteomes" id="UP000250140"/>
    </source>
</evidence>
<sequence>MNTLGWKDILRPIRDGLRDRFPPPDNGPTPEERRKQRLLDSLKGFTYFDYFDQIEQWTAEASDPLQRANTPLLPRAQHTEDAQGKANVLLCHDFSGNYHDYESSQGIGVDEENYCCEYLQFVSTFIYFSHKLACVPPPSWTNTLHRNGVKVLGTFIVEPGTKEIERILNNSTIASPRGSRLHFPIASKLARIAHYYGFDGWLINIEKPFPKDSWDTYLLLCFLKQLKSDLGSKSRVVWYDAITVDNRIDYQNGLTDQNLSFAQEAGAILTNYCWKEDDALNGKLLAEKSQLQLQDLYFGIDVWAQNKNKTGNPRVTYPEKGGGGTNTGVAVAKLAEIGLSAGIFAPAWTFEHFPKHSRAVERSMWDGELLPDDLDCSCEKGQPHQTLRYLQYPITHFAHEYPAGSEYFFYTDFSRSFANHRRELNEIYDGKNMHSQLGAQSLLPHLLGPAMLEKRVGSGTNILYGELLHEPSRLAVWAKSMTPDTEPGQRAYEKSLCLFKLDMPADGSLQATATFRCCWSSPELHVGFYLKLGNKINYTPLWNTRGETKTLDFPVERVDGSDEASNDRLHELGIFLKGSRIGELTLLVEVIEVTIAPVTRPNQPYCIENIRTEARGEGDRLHWRLAWEYHEIVKNGRESAIQSVQIPGYPYSDITGPFAYFMLEFNGCCVGRAYALEFVLCNALVEQMKSDTGTKVRAVGVHFDGKRCESRTVILKI</sequence>
<keyword evidence="3" id="KW-0378">Hydrolase</keyword>
<dbReference type="PANTHER" id="PTHR13246:SF1">
    <property type="entry name" value="CYTOSOLIC ENDO-BETA-N-ACETYLGLUCOSAMINIDASE"/>
    <property type="match status" value="1"/>
</dbReference>
<evidence type="ECO:0000259" key="2">
    <source>
        <dbReference type="Pfam" id="PF03644"/>
    </source>
</evidence>
<dbReference type="AlphaFoldDB" id="A0A8E2JV42"/>
<accession>A0A8E2JV42</accession>
<keyword evidence="4" id="KW-1185">Reference proteome</keyword>
<dbReference type="Proteomes" id="UP000250140">
    <property type="component" value="Unassembled WGS sequence"/>
</dbReference>
<protein>
    <submittedName>
        <fullName evidence="3">Glycoside hydrolase family 85 protein</fullName>
    </submittedName>
</protein>
<dbReference type="Pfam" id="PF03644">
    <property type="entry name" value="Glyco_hydro_85"/>
    <property type="match status" value="1"/>
</dbReference>
<evidence type="ECO:0000313" key="3">
    <source>
        <dbReference type="EMBL" id="OCL10608.1"/>
    </source>
</evidence>
<dbReference type="PANTHER" id="PTHR13246">
    <property type="entry name" value="ENDO BETA N-ACETYLGLUCOSAMINIDASE"/>
    <property type="match status" value="1"/>
</dbReference>
<evidence type="ECO:0000256" key="1">
    <source>
        <dbReference type="SAM" id="MobiDB-lite"/>
    </source>
</evidence>
<proteinExistence type="predicted"/>
<dbReference type="GO" id="GO:0033925">
    <property type="term" value="F:mannosyl-glycoprotein endo-beta-N-acetylglucosaminidase activity"/>
    <property type="evidence" value="ECO:0007669"/>
    <property type="project" value="UniProtKB-EC"/>
</dbReference>